<comment type="caution">
    <text evidence="6">The sequence shown here is derived from an EMBL/GenBank/DDBJ whole genome shotgun (WGS) entry which is preliminary data.</text>
</comment>
<evidence type="ECO:0000256" key="1">
    <source>
        <dbReference type="ARBA" id="ARBA00004141"/>
    </source>
</evidence>
<evidence type="ECO:0000256" key="2">
    <source>
        <dbReference type="ARBA" id="ARBA00022692"/>
    </source>
</evidence>
<gene>
    <name evidence="6" type="ORF">GCM10022223_40450</name>
</gene>
<dbReference type="InterPro" id="IPR006073">
    <property type="entry name" value="GTP-bd"/>
</dbReference>
<dbReference type="Pfam" id="PF01926">
    <property type="entry name" value="MMR_HSR1"/>
    <property type="match status" value="1"/>
</dbReference>
<evidence type="ECO:0000259" key="5">
    <source>
        <dbReference type="Pfam" id="PF01926"/>
    </source>
</evidence>
<keyword evidence="3" id="KW-1133">Transmembrane helix</keyword>
<sequence>MAPAPRDWFSKQFGDTFDEKAREIGRFNLAIFGKTGVGKSTLVNAIFGEDVAETGIGQPVTQGSHLYMHADGHFGVLDTRGLEIGTDDETILSELEQYIRQMRRQPQAEQVHVAWYCVRAGDRRFEETEEAFIRGLDRLGLPVMLVLTQVPMRDGRHHPDALALRDVIAERDLPLAAQSIFLTNAKSDDFAGLEAHGLQELLDATFLVAPAGVQEALVAAQKIDLKRKRELADKAIRAAVGAAAAAGATPIPFADAAVLVPIQLTMMATISHIYGVGVDRATAAALAATAAATAGGRSLVTSLIKTVPGAGTLVGGGIAAVVASSVTWAVGQAWTTVCSRLSQGKLTGVSGALDSDAIRELFLDEFRGNMRKKLPGGFKTLDK</sequence>
<reference evidence="7" key="1">
    <citation type="journal article" date="2019" name="Int. J. Syst. Evol. Microbiol.">
        <title>The Global Catalogue of Microorganisms (GCM) 10K type strain sequencing project: providing services to taxonomists for standard genome sequencing and annotation.</title>
        <authorList>
            <consortium name="The Broad Institute Genomics Platform"/>
            <consortium name="The Broad Institute Genome Sequencing Center for Infectious Disease"/>
            <person name="Wu L."/>
            <person name="Ma J."/>
        </authorList>
    </citation>
    <scope>NUCLEOTIDE SEQUENCE [LARGE SCALE GENOMIC DNA]</scope>
    <source>
        <strain evidence="7">JCM 16902</strain>
    </source>
</reference>
<evidence type="ECO:0000313" key="7">
    <source>
        <dbReference type="Proteomes" id="UP001501074"/>
    </source>
</evidence>
<evidence type="ECO:0000256" key="4">
    <source>
        <dbReference type="ARBA" id="ARBA00023136"/>
    </source>
</evidence>
<dbReference type="InterPro" id="IPR027417">
    <property type="entry name" value="P-loop_NTPase"/>
</dbReference>
<protein>
    <submittedName>
        <fullName evidence="6">GTP-binding protein</fullName>
    </submittedName>
</protein>
<keyword evidence="7" id="KW-1185">Reference proteome</keyword>
<dbReference type="Pfam" id="PF05128">
    <property type="entry name" value="DUF697"/>
    <property type="match status" value="1"/>
</dbReference>
<keyword evidence="2" id="KW-0812">Transmembrane</keyword>
<dbReference type="EMBL" id="BAAAZO010000006">
    <property type="protein sequence ID" value="GAA3619532.1"/>
    <property type="molecule type" value="Genomic_DNA"/>
</dbReference>
<organism evidence="6 7">
    <name type="scientific">Kineosporia mesophila</name>
    <dbReference type="NCBI Taxonomy" id="566012"/>
    <lineage>
        <taxon>Bacteria</taxon>
        <taxon>Bacillati</taxon>
        <taxon>Actinomycetota</taxon>
        <taxon>Actinomycetes</taxon>
        <taxon>Kineosporiales</taxon>
        <taxon>Kineosporiaceae</taxon>
        <taxon>Kineosporia</taxon>
    </lineage>
</organism>
<feature type="domain" description="G" evidence="5">
    <location>
        <begin position="29"/>
        <end position="148"/>
    </location>
</feature>
<evidence type="ECO:0000256" key="3">
    <source>
        <dbReference type="ARBA" id="ARBA00022989"/>
    </source>
</evidence>
<proteinExistence type="predicted"/>
<keyword evidence="4" id="KW-0472">Membrane</keyword>
<dbReference type="RefSeq" id="WP_231480942.1">
    <property type="nucleotide sequence ID" value="NZ_BAAAZO010000006.1"/>
</dbReference>
<name>A0ABP6ZUI9_9ACTN</name>
<accession>A0ABP6ZUI9</accession>
<dbReference type="Proteomes" id="UP001501074">
    <property type="component" value="Unassembled WGS sequence"/>
</dbReference>
<dbReference type="CDD" id="cd00882">
    <property type="entry name" value="Ras_like_GTPase"/>
    <property type="match status" value="1"/>
</dbReference>
<dbReference type="SUPFAM" id="SSF52540">
    <property type="entry name" value="P-loop containing nucleoside triphosphate hydrolases"/>
    <property type="match status" value="1"/>
</dbReference>
<dbReference type="InterPro" id="IPR021147">
    <property type="entry name" value="DUF697"/>
</dbReference>
<dbReference type="Gene3D" id="3.40.50.300">
    <property type="entry name" value="P-loop containing nucleotide triphosphate hydrolases"/>
    <property type="match status" value="1"/>
</dbReference>
<comment type="subcellular location">
    <subcellularLocation>
        <location evidence="1">Membrane</location>
        <topology evidence="1">Multi-pass membrane protein</topology>
    </subcellularLocation>
</comment>
<evidence type="ECO:0000313" key="6">
    <source>
        <dbReference type="EMBL" id="GAA3619532.1"/>
    </source>
</evidence>